<evidence type="ECO:0000256" key="1">
    <source>
        <dbReference type="SAM" id="Coils"/>
    </source>
</evidence>
<feature type="compositionally biased region" description="Basic residues" evidence="2">
    <location>
        <begin position="345"/>
        <end position="354"/>
    </location>
</feature>
<sequence length="572" mass="64286">MAHSVDTQSSTYKRVSRCLASIIRFHRANASKEGLCPQVIISCYRLRHRWSPKAQFSAQIQKEAFVKRVLDQMIEDHMLVEVSHTDKASARNLPATIEQSYILDSGSETESCRPGESCDDLLNAGMFASNQVVFDSSLATSNNMAREYVSMSELEPNASRFFSPTNTNILGSSTEVSSNKRRRISGLNGSSSGVNSSNRGKENQVNLPSSTVLSSALKHQVEPASQSSEAMISNETQSNAEKLAREVANLPWLTQGLQELSEKYPDDEYELVYENDLLQIRCHDCKGRLYKIHYQNCDVSNMDWHAKSTVHADRVEKRISDAGGEAKLTDEVKKRREALEAAKKTAPRRFRKSQPKPVVPIQPAVARNPAPQQAWATWNPSLLRQISQQLPPNGQYQNSPQPSRIPHNPHQNTELDSPSGTPPSPQLVVEEPIQKGRHLPNLHQLESRMQSLEQENVAQERTISVLQNKLRTQQQVNNTHQSVIKDLILRVQALEKKDEQREPELTNLKCQIPVLQARVDRRDREGDKIAKKVFHLESGMEGTVSGTASKIPPLVMLWETCMASVITIVKWL</sequence>
<feature type="region of interest" description="Disordered" evidence="2">
    <location>
        <begin position="390"/>
        <end position="427"/>
    </location>
</feature>
<evidence type="ECO:0000256" key="2">
    <source>
        <dbReference type="SAM" id="MobiDB-lite"/>
    </source>
</evidence>
<dbReference type="EMBL" id="CP063408">
    <property type="protein sequence ID" value="QSZ33662.1"/>
    <property type="molecule type" value="Genomic_DNA"/>
</dbReference>
<feature type="coiled-coil region" evidence="1">
    <location>
        <begin position="442"/>
        <end position="469"/>
    </location>
</feature>
<protein>
    <submittedName>
        <fullName evidence="3">Uncharacterized protein</fullName>
    </submittedName>
</protein>
<keyword evidence="4" id="KW-1185">Reference proteome</keyword>
<accession>A0A8A3PEL7</accession>
<name>A0A8A3PEL7_9HELO</name>
<feature type="region of interest" description="Disordered" evidence="2">
    <location>
        <begin position="338"/>
        <end position="372"/>
    </location>
</feature>
<dbReference type="OrthoDB" id="3506693at2759"/>
<gene>
    <name evidence="3" type="ORF">DSL72_005230</name>
</gene>
<keyword evidence="1" id="KW-0175">Coiled coil</keyword>
<dbReference type="AlphaFoldDB" id="A0A8A3PEL7"/>
<evidence type="ECO:0000313" key="4">
    <source>
        <dbReference type="Proteomes" id="UP000672032"/>
    </source>
</evidence>
<feature type="compositionally biased region" description="Low complexity" evidence="2">
    <location>
        <begin position="185"/>
        <end position="198"/>
    </location>
</feature>
<organism evidence="3 4">
    <name type="scientific">Monilinia vaccinii-corymbosi</name>
    <dbReference type="NCBI Taxonomy" id="61207"/>
    <lineage>
        <taxon>Eukaryota</taxon>
        <taxon>Fungi</taxon>
        <taxon>Dikarya</taxon>
        <taxon>Ascomycota</taxon>
        <taxon>Pezizomycotina</taxon>
        <taxon>Leotiomycetes</taxon>
        <taxon>Helotiales</taxon>
        <taxon>Sclerotiniaceae</taxon>
        <taxon>Monilinia</taxon>
    </lineage>
</organism>
<feature type="region of interest" description="Disordered" evidence="2">
    <location>
        <begin position="160"/>
        <end position="207"/>
    </location>
</feature>
<feature type="compositionally biased region" description="Polar residues" evidence="2">
    <location>
        <begin position="160"/>
        <end position="177"/>
    </location>
</feature>
<reference evidence="3" key="1">
    <citation type="submission" date="2020-10" db="EMBL/GenBank/DDBJ databases">
        <title>Genome Sequence of Monilinia vaccinii-corymbosi Sheds Light on Mummy Berry Disease Infection of Blueberry and Mating Type.</title>
        <authorList>
            <person name="Yow A.G."/>
            <person name="Zhang Y."/>
            <person name="Bansal K."/>
            <person name="Eacker S.M."/>
            <person name="Sullivan S."/>
            <person name="Liachko I."/>
            <person name="Cubeta M.A."/>
            <person name="Rollins J.A."/>
            <person name="Ashrafi H."/>
        </authorList>
    </citation>
    <scope>NUCLEOTIDE SEQUENCE</scope>
    <source>
        <strain evidence="3">RL-1</strain>
    </source>
</reference>
<proteinExistence type="predicted"/>
<feature type="compositionally biased region" description="Polar residues" evidence="2">
    <location>
        <begin position="409"/>
        <end position="419"/>
    </location>
</feature>
<feature type="compositionally biased region" description="Polar residues" evidence="2">
    <location>
        <begin position="390"/>
        <end position="402"/>
    </location>
</feature>
<dbReference type="Proteomes" id="UP000672032">
    <property type="component" value="Chromosome 4"/>
</dbReference>
<evidence type="ECO:0000313" key="3">
    <source>
        <dbReference type="EMBL" id="QSZ33662.1"/>
    </source>
</evidence>